<dbReference type="Pfam" id="PF01975">
    <property type="entry name" value="SurE"/>
    <property type="match status" value="1"/>
</dbReference>
<dbReference type="SUPFAM" id="SSF64167">
    <property type="entry name" value="SurE-like"/>
    <property type="match status" value="1"/>
</dbReference>
<dbReference type="EC" id="3.1.3.5" evidence="3"/>
<keyword evidence="4" id="KW-0479">Metal-binding</keyword>
<dbReference type="PANTHER" id="PTHR30457:SF0">
    <property type="entry name" value="PHOSPHATASE, PUTATIVE (AFU_ORTHOLOGUE AFUA_4G01070)-RELATED"/>
    <property type="match status" value="1"/>
</dbReference>
<dbReference type="InterPro" id="IPR002828">
    <property type="entry name" value="SurE-like_Pase/nucleotidase"/>
</dbReference>
<proteinExistence type="inferred from homology"/>
<keyword evidence="9" id="KW-1185">Reference proteome</keyword>
<protein>
    <recommendedName>
        <fullName evidence="3">5'-nucleotidase</fullName>
        <ecNumber evidence="3">3.1.3.5</ecNumber>
    </recommendedName>
</protein>
<comment type="catalytic activity">
    <reaction evidence="1">
        <text>a ribonucleoside 5'-phosphate + H2O = a ribonucleoside + phosphate</text>
        <dbReference type="Rhea" id="RHEA:12484"/>
        <dbReference type="ChEBI" id="CHEBI:15377"/>
        <dbReference type="ChEBI" id="CHEBI:18254"/>
        <dbReference type="ChEBI" id="CHEBI:43474"/>
        <dbReference type="ChEBI" id="CHEBI:58043"/>
        <dbReference type="EC" id="3.1.3.5"/>
    </reaction>
</comment>
<evidence type="ECO:0000256" key="4">
    <source>
        <dbReference type="ARBA" id="ARBA00022723"/>
    </source>
</evidence>
<name>A0ABN2MV84_9PSEU</name>
<dbReference type="InterPro" id="IPR030048">
    <property type="entry name" value="SurE"/>
</dbReference>
<evidence type="ECO:0000259" key="7">
    <source>
        <dbReference type="Pfam" id="PF01975"/>
    </source>
</evidence>
<dbReference type="PANTHER" id="PTHR30457">
    <property type="entry name" value="5'-NUCLEOTIDASE SURE"/>
    <property type="match status" value="1"/>
</dbReference>
<reference evidence="8 9" key="1">
    <citation type="journal article" date="2019" name="Int. J. Syst. Evol. Microbiol.">
        <title>The Global Catalogue of Microorganisms (GCM) 10K type strain sequencing project: providing services to taxonomists for standard genome sequencing and annotation.</title>
        <authorList>
            <consortium name="The Broad Institute Genomics Platform"/>
            <consortium name="The Broad Institute Genome Sequencing Center for Infectious Disease"/>
            <person name="Wu L."/>
            <person name="Ma J."/>
        </authorList>
    </citation>
    <scope>NUCLEOTIDE SEQUENCE [LARGE SCALE GENOMIC DNA]</scope>
    <source>
        <strain evidence="8 9">JCM 16009</strain>
    </source>
</reference>
<keyword evidence="5" id="KW-0378">Hydrolase</keyword>
<accession>A0ABN2MV84</accession>
<organism evidence="8 9">
    <name type="scientific">Pseudonocardia ailaonensis</name>
    <dbReference type="NCBI Taxonomy" id="367279"/>
    <lineage>
        <taxon>Bacteria</taxon>
        <taxon>Bacillati</taxon>
        <taxon>Actinomycetota</taxon>
        <taxon>Actinomycetes</taxon>
        <taxon>Pseudonocardiales</taxon>
        <taxon>Pseudonocardiaceae</taxon>
        <taxon>Pseudonocardia</taxon>
    </lineage>
</organism>
<feature type="domain" description="Survival protein SurE-like phosphatase/nucleotidase" evidence="7">
    <location>
        <begin position="4"/>
        <end position="184"/>
    </location>
</feature>
<evidence type="ECO:0000256" key="1">
    <source>
        <dbReference type="ARBA" id="ARBA00000815"/>
    </source>
</evidence>
<gene>
    <name evidence="8" type="ORF">GCM10009836_18130</name>
</gene>
<dbReference type="EMBL" id="BAAAQK010000005">
    <property type="protein sequence ID" value="GAA1839393.1"/>
    <property type="molecule type" value="Genomic_DNA"/>
</dbReference>
<evidence type="ECO:0000256" key="6">
    <source>
        <dbReference type="SAM" id="MobiDB-lite"/>
    </source>
</evidence>
<dbReference type="Gene3D" id="3.40.1210.10">
    <property type="entry name" value="Survival protein SurE-like phosphatase/nucleotidase"/>
    <property type="match status" value="1"/>
</dbReference>
<evidence type="ECO:0000313" key="9">
    <source>
        <dbReference type="Proteomes" id="UP001500449"/>
    </source>
</evidence>
<evidence type="ECO:0000256" key="3">
    <source>
        <dbReference type="ARBA" id="ARBA00012643"/>
    </source>
</evidence>
<sequence>MRALITNDDGIGSPGLWALARGALDAGFEVTVAAPHVDSTGVGASVFAVAESGAVKVHPQVRPELDVPAYAVEGHPAFIVHAAVEGWFDPPPEIVLSGTNIGANVGHVVLHSGTVGAALTAALHGLPALATSLDCGLRGRDGAHWDSVRAMLPEVFEVLLASPRGTALSLNVPDLPAAELKPLREAELADFGAVQVRVAHTAGPEGSPGTLRTTISDPDERPAEGTDIALLAQGHPTLTALRTISAVPGLALAPTR</sequence>
<comment type="caution">
    <text evidence="8">The sequence shown here is derived from an EMBL/GenBank/DDBJ whole genome shotgun (WGS) entry which is preliminary data.</text>
</comment>
<dbReference type="Proteomes" id="UP001500449">
    <property type="component" value="Unassembled WGS sequence"/>
</dbReference>
<dbReference type="InterPro" id="IPR036523">
    <property type="entry name" value="SurE-like_sf"/>
</dbReference>
<evidence type="ECO:0000256" key="5">
    <source>
        <dbReference type="ARBA" id="ARBA00022801"/>
    </source>
</evidence>
<evidence type="ECO:0000256" key="2">
    <source>
        <dbReference type="ARBA" id="ARBA00011062"/>
    </source>
</evidence>
<feature type="region of interest" description="Disordered" evidence="6">
    <location>
        <begin position="201"/>
        <end position="221"/>
    </location>
</feature>
<evidence type="ECO:0000313" key="8">
    <source>
        <dbReference type="EMBL" id="GAA1839393.1"/>
    </source>
</evidence>
<comment type="similarity">
    <text evidence="2">Belongs to the SurE nucleotidase family.</text>
</comment>
<dbReference type="RefSeq" id="WP_344414471.1">
    <property type="nucleotide sequence ID" value="NZ_BAAAQK010000005.1"/>
</dbReference>